<comment type="caution">
    <text evidence="2">The sequence shown here is derived from an EMBL/GenBank/DDBJ whole genome shotgun (WGS) entry which is preliminary data.</text>
</comment>
<protein>
    <submittedName>
        <fullName evidence="2">LTA synthase family protein</fullName>
    </submittedName>
</protein>
<name>A0A501PI85_9PROT</name>
<reference evidence="3" key="1">
    <citation type="submission" date="2019-06" db="EMBL/GenBank/DDBJ databases">
        <title>The complete genome of Emcibacter congregatus ZYLT.</title>
        <authorList>
            <person name="Zhao Z."/>
        </authorList>
    </citation>
    <scope>NUCLEOTIDE SEQUENCE [LARGE SCALE GENOMIC DNA]</scope>
    <source>
        <strain evidence="3">MCCC 1A06723</strain>
    </source>
</reference>
<feature type="signal peptide" evidence="1">
    <location>
        <begin position="1"/>
        <end position="22"/>
    </location>
</feature>
<accession>A0A501PI85</accession>
<evidence type="ECO:0000256" key="1">
    <source>
        <dbReference type="SAM" id="SignalP"/>
    </source>
</evidence>
<proteinExistence type="predicted"/>
<keyword evidence="3" id="KW-1185">Reference proteome</keyword>
<dbReference type="EMBL" id="VFIY01000010">
    <property type="protein sequence ID" value="TPD59817.1"/>
    <property type="molecule type" value="Genomic_DNA"/>
</dbReference>
<organism evidence="2 3">
    <name type="scientific">Emcibacter nanhaiensis</name>
    <dbReference type="NCBI Taxonomy" id="1505037"/>
    <lineage>
        <taxon>Bacteria</taxon>
        <taxon>Pseudomonadati</taxon>
        <taxon>Pseudomonadota</taxon>
        <taxon>Alphaproteobacteria</taxon>
        <taxon>Emcibacterales</taxon>
        <taxon>Emcibacteraceae</taxon>
        <taxon>Emcibacter</taxon>
    </lineage>
</organism>
<dbReference type="AlphaFoldDB" id="A0A501PI85"/>
<dbReference type="RefSeq" id="WP_139940788.1">
    <property type="nucleotide sequence ID" value="NZ_JBHSYP010000006.1"/>
</dbReference>
<dbReference type="Proteomes" id="UP000319148">
    <property type="component" value="Unassembled WGS sequence"/>
</dbReference>
<feature type="chain" id="PRO_5021196709" evidence="1">
    <location>
        <begin position="23"/>
        <end position="382"/>
    </location>
</feature>
<keyword evidence="1" id="KW-0732">Signal</keyword>
<dbReference type="InterPro" id="IPR002591">
    <property type="entry name" value="Phosphodiest/P_Trfase"/>
</dbReference>
<dbReference type="SUPFAM" id="SSF53649">
    <property type="entry name" value="Alkaline phosphatase-like"/>
    <property type="match status" value="1"/>
</dbReference>
<dbReference type="Pfam" id="PF01663">
    <property type="entry name" value="Phosphodiest"/>
    <property type="match status" value="1"/>
</dbReference>
<sequence>MKFFKLIIVAFSVAFAALPARAEELKTENVILITLDGVRWEEVFRGVDKKFFDQKDYNAYHKTHEAFKETYNQGSAEKNRAAVFPFLWSTVATKGQLYGNRDKGSAVSVTNPYHFSYPGYNEILTGLPDPRVDSNDKVLNPNVNVLEWLNKQKGFEGREAAFGSWDVFPYILNEARSGVPVNAGFEEMTGMGDNEKVAFLNELQKEVPSPWDTVRLDAFTFGFAFEYLKEKAPRLLYISLGETDDFAHEGFYDQYVLAAHRADDFIGRIWSWVQSDPRYKDKTTLIVTTDHGRGAALENWKHHGRFHYTDKDGADKVSDFPGDGAIWMAVIGPDTPAGGEMQNTEEVYQKQIAATAAKFLGLTYEDSHPDMDAGAPIDSMFK</sequence>
<dbReference type="OrthoDB" id="9791578at2"/>
<dbReference type="InterPro" id="IPR017850">
    <property type="entry name" value="Alkaline_phosphatase_core_sf"/>
</dbReference>
<evidence type="ECO:0000313" key="2">
    <source>
        <dbReference type="EMBL" id="TPD59817.1"/>
    </source>
</evidence>
<gene>
    <name evidence="2" type="ORF">FIV46_10015</name>
</gene>
<dbReference type="Gene3D" id="3.40.720.10">
    <property type="entry name" value="Alkaline Phosphatase, subunit A"/>
    <property type="match status" value="1"/>
</dbReference>
<evidence type="ECO:0000313" key="3">
    <source>
        <dbReference type="Proteomes" id="UP000319148"/>
    </source>
</evidence>